<dbReference type="Pfam" id="PF17963">
    <property type="entry name" value="Big_9"/>
    <property type="match status" value="1"/>
</dbReference>
<accession>A0A6C2UDS7</accession>
<keyword evidence="4" id="KW-1185">Reference proteome</keyword>
<sequence>MVKKNSMIGMWMALAVAAQAASVSWDGEAADNNWTSVTNWSDNLAPNYGDDVTIDSASVNYDATAGAGSFLGDSLTLSGTATLTANTVIRFNGADVNVGSNASLAGSSYYDFNSSTVTFDAGATATIGNWEQKGSPTFQFNLNADGFPALTPVNLLRSTGMENVTYIVDLAAYTAPASNMTLVAFNNAVGLTDAAFQTATLMVTNAGSYDASLVWVDEIDSIVLDMGVIEYDVAWVGGGADNNWLTTNNWDNGSGTANGDVVGIGSEYTVNWNFGGGWHSPGNPAAVYLDGTLTSSDALRSWSTVWNIGSTANLDLGTSWLVFWGGGSSFIFDAGATLNTSGNLQFANHSEITLGFNLDADGFQALSAGGWLIDGFAGQTISVDMADFTGPPQNITLIDFVAGGAMTADTFTNFNLVVANNSGYPANLIWDEATASIVLDMGVIDYDAIWDDGASDSDWMSATNWNTDTVPGSGDTVLIGAGEVVTNVPNVFAKLYIGTGADVTFGTQFPVTANEIISDGQLDFPGGVVHLNGATLTLGTNGSLKSSMGWLDLLNGSIYFENGASFGNTGISIEHKGNNTIGFKLSETGFTTVQAGALYAGNNGQFVAGWSNATYNIDISEYNHTNGLSIVLADYTSVFGGTFDPTVNIEAGDSGLDADLSLNTTDSSLVLTIDPPGNDAPTAYDQTVTLGGTSSVAIVLIATDPEDDALTYNVVDLPTNGVLSGTAPNLTYTPNVGSSGYDTFTFTAQDWQKVSNTGTVSILPIPQTAAELWDTYHNSILNDPLNVEWLKSWTEDDITIHFIRYELGAWSGTQTNATPKIAAYYAYPTGGTNLPGAVMIHGGGQRAMASYTKYWAEQGYASISINWGGLPQEEGYPNTDWDGLASGFTREGVTDAIFHNWTDPAVYSDGSTLFDVPHPLNSSWMHNSYATRRALTFLQSQSIVDGTKLGLTGHSMGGHTTVLSSTDPRLTCVTPSVGGSGFLYEDWWGVPNSGRSTNGVQSLDLHMNTVEASLYWPDITCPMLFLEAANDFNAPFDLVTRAMALQPTDVPQQLAFAPHYNHRFDTASFAARVLWHKTWLTSGFDFPERSSAELDLTTVDGVPVFRVWPDESTSNTVVSVDIYYGTERDILNRFYRDAPVTQVGDHWEAQCPVYSLNEPLVALAVITYDCGFDLAMPPGYHNPNRNFSIASEVYTVYPDELVSNGVVPTAERNRLIDDFSRGFKDWYTLSEDNPHHWMFYTRKMNDAAWKGPVDGELSFDITTTEANNLLTIKLMDEWGEHIWSSFAATINLPVAGTNTVSLALDDFVLLGDGTSTLSSWEDVRYMGIASANKFDSSTYPTWWQGDVPVLENLQWVGGEWTFTNNVTSTYLESYDLPLNDGAVINDIDSDGLSTWEEEFAGTDPTNSASVLRVNEVSVVGGDRVVNWQAVAGKNYTVWFKTNMTDAVWIEQATGVPGVEPSCTHTVAVDSATGFVLIEVE</sequence>
<name>A0A6C2UDS7_PONDE</name>
<dbReference type="InterPro" id="IPR001375">
    <property type="entry name" value="Peptidase_S9_cat"/>
</dbReference>
<dbReference type="InterPro" id="IPR029058">
    <property type="entry name" value="AB_hydrolase_fold"/>
</dbReference>
<evidence type="ECO:0000313" key="3">
    <source>
        <dbReference type="EMBL" id="VGO17697.1"/>
    </source>
</evidence>
<dbReference type="PANTHER" id="PTHR22946">
    <property type="entry name" value="DIENELACTONE HYDROLASE DOMAIN-CONTAINING PROTEIN-RELATED"/>
    <property type="match status" value="1"/>
</dbReference>
<dbReference type="PANTHER" id="PTHR22946:SF0">
    <property type="entry name" value="DIENELACTONE HYDROLASE DOMAIN-CONTAINING PROTEIN"/>
    <property type="match status" value="1"/>
</dbReference>
<feature type="signal peptide" evidence="1">
    <location>
        <begin position="1"/>
        <end position="20"/>
    </location>
</feature>
<dbReference type="Gene3D" id="2.60.40.3440">
    <property type="match status" value="1"/>
</dbReference>
<dbReference type="RefSeq" id="WP_136083182.1">
    <property type="nucleotide sequence ID" value="NZ_CAAHFG010000005.1"/>
</dbReference>
<gene>
    <name evidence="3" type="ORF">PDESU_06299</name>
</gene>
<organism evidence="3 4">
    <name type="scientific">Pontiella desulfatans</name>
    <dbReference type="NCBI Taxonomy" id="2750659"/>
    <lineage>
        <taxon>Bacteria</taxon>
        <taxon>Pseudomonadati</taxon>
        <taxon>Kiritimatiellota</taxon>
        <taxon>Kiritimatiellia</taxon>
        <taxon>Kiritimatiellales</taxon>
        <taxon>Pontiellaceae</taxon>
        <taxon>Pontiella</taxon>
    </lineage>
</organism>
<dbReference type="EMBL" id="CAAHFG010000005">
    <property type="protein sequence ID" value="VGO17697.1"/>
    <property type="molecule type" value="Genomic_DNA"/>
</dbReference>
<dbReference type="Gene3D" id="3.40.50.1820">
    <property type="entry name" value="alpha/beta hydrolase"/>
    <property type="match status" value="1"/>
</dbReference>
<feature type="chain" id="PRO_5025688556" description="Peptidase S9 prolyl oligopeptidase catalytic domain-containing protein" evidence="1">
    <location>
        <begin position="21"/>
        <end position="1480"/>
    </location>
</feature>
<feature type="domain" description="Peptidase S9 prolyl oligopeptidase catalytic" evidence="2">
    <location>
        <begin position="934"/>
        <end position="1071"/>
    </location>
</feature>
<evidence type="ECO:0000313" key="4">
    <source>
        <dbReference type="Proteomes" id="UP000366872"/>
    </source>
</evidence>
<proteinExistence type="predicted"/>
<reference evidence="3 4" key="1">
    <citation type="submission" date="2019-04" db="EMBL/GenBank/DDBJ databases">
        <authorList>
            <person name="Van Vliet M D."/>
        </authorList>
    </citation>
    <scope>NUCLEOTIDE SEQUENCE [LARGE SCALE GENOMIC DNA]</scope>
    <source>
        <strain evidence="3 4">F1</strain>
    </source>
</reference>
<keyword evidence="1" id="KW-0732">Signal</keyword>
<protein>
    <recommendedName>
        <fullName evidence="2">Peptidase S9 prolyl oligopeptidase catalytic domain-containing protein</fullName>
    </recommendedName>
</protein>
<dbReference type="GO" id="GO:0008236">
    <property type="term" value="F:serine-type peptidase activity"/>
    <property type="evidence" value="ECO:0007669"/>
    <property type="project" value="InterPro"/>
</dbReference>
<dbReference type="SUPFAM" id="SSF53474">
    <property type="entry name" value="alpha/beta-Hydrolases"/>
    <property type="match status" value="1"/>
</dbReference>
<dbReference type="Proteomes" id="UP000366872">
    <property type="component" value="Unassembled WGS sequence"/>
</dbReference>
<evidence type="ECO:0000256" key="1">
    <source>
        <dbReference type="SAM" id="SignalP"/>
    </source>
</evidence>
<evidence type="ECO:0000259" key="2">
    <source>
        <dbReference type="Pfam" id="PF00326"/>
    </source>
</evidence>
<dbReference type="GO" id="GO:0006508">
    <property type="term" value="P:proteolysis"/>
    <property type="evidence" value="ECO:0007669"/>
    <property type="project" value="InterPro"/>
</dbReference>
<dbReference type="Pfam" id="PF00326">
    <property type="entry name" value="Peptidase_S9"/>
    <property type="match status" value="1"/>
</dbReference>
<dbReference type="InterPro" id="IPR050261">
    <property type="entry name" value="FrsA_esterase"/>
</dbReference>